<dbReference type="EMBL" id="QSFW01000005">
    <property type="protein sequence ID" value="RHA88441.1"/>
    <property type="molecule type" value="Genomic_DNA"/>
</dbReference>
<reference evidence="12" key="2">
    <citation type="submission" date="2019-09" db="EMBL/GenBank/DDBJ databases">
        <title>Distinct polysaccharide growth profiles of human intestinal Prevotella copri isolates.</title>
        <authorList>
            <person name="Fehlner-Peach H."/>
            <person name="Magnabosco C."/>
            <person name="Raghavan V."/>
            <person name="Scher J.U."/>
            <person name="Tett A."/>
            <person name="Cox L.M."/>
            <person name="Gottsegen C."/>
            <person name="Watters A."/>
            <person name="Wiltshire- Gordon J.D."/>
            <person name="Segata N."/>
            <person name="Bonneau R."/>
            <person name="Littman D.R."/>
        </authorList>
    </citation>
    <scope>NUCLEOTIDE SEQUENCE [LARGE SCALE GENOMIC DNA]</scope>
    <source>
        <strain evidence="12">iAK279</strain>
    </source>
</reference>
<accession>A0A3R6H0T6</accession>
<organism evidence="7 11">
    <name type="scientific">Segatella copri</name>
    <dbReference type="NCBI Taxonomy" id="165179"/>
    <lineage>
        <taxon>Bacteria</taxon>
        <taxon>Pseudomonadati</taxon>
        <taxon>Bacteroidota</taxon>
        <taxon>Bacteroidia</taxon>
        <taxon>Bacteroidales</taxon>
        <taxon>Prevotellaceae</taxon>
        <taxon>Segatella</taxon>
    </lineage>
</organism>
<proteinExistence type="predicted"/>
<reference evidence="3" key="4">
    <citation type="submission" date="2022-07" db="EMBL/GenBank/DDBJ databases">
        <title>Prevotella copri.</title>
        <authorList>
            <person name="Yang C."/>
        </authorList>
    </citation>
    <scope>NUCLEOTIDE SEQUENCE</scope>
    <source>
        <strain evidence="4">HF1805</strain>
        <strain evidence="3">HF88</strain>
    </source>
</reference>
<protein>
    <submittedName>
        <fullName evidence="7">HEPN domain-containing protein</fullName>
    </submittedName>
</protein>
<dbReference type="EMBL" id="JANDWU010000003">
    <property type="protein sequence ID" value="MCP9548451.1"/>
    <property type="molecule type" value="Genomic_DNA"/>
</dbReference>
<dbReference type="EMBL" id="VZBT01000101">
    <property type="protein sequence ID" value="MQO05098.1"/>
    <property type="molecule type" value="Genomic_DNA"/>
</dbReference>
<comment type="caution">
    <text evidence="7">The sequence shown here is derived from an EMBL/GenBank/DDBJ whole genome shotgun (WGS) entry which is preliminary data.</text>
</comment>
<evidence type="ECO:0000313" key="3">
    <source>
        <dbReference type="EMBL" id="MCP9502632.1"/>
    </source>
</evidence>
<dbReference type="RefSeq" id="WP_118066454.1">
    <property type="nucleotide sequence ID" value="NZ_CP134814.1"/>
</dbReference>
<reference evidence="5" key="5">
    <citation type="submission" date="2023-10" db="EMBL/GenBank/DDBJ databases">
        <title>Distinct polysaccharide growth profiles of human intestinal Prevotella copri isolates.</title>
        <authorList>
            <person name="Fehlner-Peach H."/>
            <person name="Magnabosco C."/>
            <person name="Raghavan V."/>
            <person name="Scher J.U."/>
            <person name="Tett A."/>
            <person name="Cox L.M."/>
            <person name="Gottsegen C."/>
            <person name="Watters A."/>
            <person name="Wiltshire- Gordon J.D."/>
            <person name="Segata N."/>
            <person name="Bonneau R."/>
            <person name="Littman D.R."/>
        </authorList>
    </citation>
    <scope>NUCLEOTIDE SEQUENCE</scope>
    <source>
        <strain evidence="5">IAK279</strain>
    </source>
</reference>
<gene>
    <name evidence="8" type="ORF">DW026_05245</name>
    <name evidence="7" type="ORF">DW916_03480</name>
    <name evidence="6" type="ORF">DWV76_14070</name>
    <name evidence="5" type="ORF">F7D62_13555</name>
    <name evidence="2" type="ORF">KSW80_01840</name>
    <name evidence="4" type="ORF">NNC68_03030</name>
    <name evidence="3" type="ORF">NND11_13975</name>
</gene>
<evidence type="ECO:0000313" key="2">
    <source>
        <dbReference type="EMBL" id="MBV3407159.1"/>
    </source>
</evidence>
<evidence type="ECO:0000313" key="7">
    <source>
        <dbReference type="EMBL" id="RHA88441.1"/>
    </source>
</evidence>
<evidence type="ECO:0000313" key="8">
    <source>
        <dbReference type="EMBL" id="RHL40209.1"/>
    </source>
</evidence>
<reference evidence="2" key="3">
    <citation type="submission" date="2021-06" db="EMBL/GenBank/DDBJ databases">
        <title>Collection of gut derived symbiotic bacterial strains cultured from healthy donors.</title>
        <authorList>
            <person name="Lin H."/>
            <person name="Littmann E."/>
            <person name="Pamer E.G."/>
        </authorList>
    </citation>
    <scope>NUCLEOTIDE SEQUENCE</scope>
    <source>
        <strain evidence="2">MSK.21.60</strain>
    </source>
</reference>
<dbReference type="Gene3D" id="1.20.120.330">
    <property type="entry name" value="Nucleotidyltransferases domain 2"/>
    <property type="match status" value="1"/>
</dbReference>
<dbReference type="Proteomes" id="UP001205506">
    <property type="component" value="Unassembled WGS sequence"/>
</dbReference>
<dbReference type="Proteomes" id="UP000283785">
    <property type="component" value="Unassembled WGS sequence"/>
</dbReference>
<dbReference type="AlphaFoldDB" id="A0A3R6H0T6"/>
<evidence type="ECO:0000313" key="10">
    <source>
        <dbReference type="Proteomes" id="UP000283785"/>
    </source>
</evidence>
<dbReference type="Proteomes" id="UP000284990">
    <property type="component" value="Unassembled WGS sequence"/>
</dbReference>
<dbReference type="EMBL" id="JAHOEP010000004">
    <property type="protein sequence ID" value="MBV3407159.1"/>
    <property type="molecule type" value="Genomic_DNA"/>
</dbReference>
<evidence type="ECO:0000313" key="5">
    <source>
        <dbReference type="EMBL" id="MQO05098.1"/>
    </source>
</evidence>
<evidence type="ECO:0000313" key="6">
    <source>
        <dbReference type="EMBL" id="RGW40615.1"/>
    </source>
</evidence>
<dbReference type="InterPro" id="IPR007842">
    <property type="entry name" value="HEPN_dom"/>
</dbReference>
<feature type="domain" description="HEPN" evidence="1">
    <location>
        <begin position="10"/>
        <end position="121"/>
    </location>
</feature>
<sequence length="129" mass="15191">MAIDKVKYWKELADYDIETAEVMYNGGRWLYVGFMCHLVIEKTIKSYWSAIKPDEVPYIHNLLKLAQSCGLVSKMTSEQLKFLAELMPMNIEARYPSYKDELAKKLTPEYCRTLINKTKVLKQWIENML</sequence>
<evidence type="ECO:0000259" key="1">
    <source>
        <dbReference type="PROSITE" id="PS50910"/>
    </source>
</evidence>
<dbReference type="Pfam" id="PF05168">
    <property type="entry name" value="HEPN"/>
    <property type="match status" value="1"/>
</dbReference>
<name>A0A3R6H0T6_9BACT</name>
<evidence type="ECO:0000313" key="9">
    <source>
        <dbReference type="Proteomes" id="UP000283672"/>
    </source>
</evidence>
<dbReference type="SUPFAM" id="SSF81593">
    <property type="entry name" value="Nucleotidyltransferase substrate binding subunit/domain"/>
    <property type="match status" value="1"/>
</dbReference>
<reference evidence="9 10" key="1">
    <citation type="submission" date="2018-08" db="EMBL/GenBank/DDBJ databases">
        <title>A genome reference for cultivated species of the human gut microbiota.</title>
        <authorList>
            <person name="Zou Y."/>
            <person name="Xue W."/>
            <person name="Luo G."/>
        </authorList>
    </citation>
    <scope>NUCLEOTIDE SEQUENCE [LARGE SCALE GENOMIC DNA]</scope>
    <source>
        <strain evidence="6 10">AF12-50</strain>
        <strain evidence="8 9">AF38-11</strain>
        <strain evidence="7 11">AM42-23AC</strain>
    </source>
</reference>
<dbReference type="Proteomes" id="UP001206014">
    <property type="component" value="Unassembled WGS sequence"/>
</dbReference>
<dbReference type="EMBL" id="JANDXR010000022">
    <property type="protein sequence ID" value="MCP9502632.1"/>
    <property type="molecule type" value="Genomic_DNA"/>
</dbReference>
<evidence type="ECO:0000313" key="4">
    <source>
        <dbReference type="EMBL" id="MCP9548451.1"/>
    </source>
</evidence>
<dbReference type="EMBL" id="QROP01000009">
    <property type="protein sequence ID" value="RHL40209.1"/>
    <property type="molecule type" value="Genomic_DNA"/>
</dbReference>
<dbReference type="Proteomes" id="UP000390763">
    <property type="component" value="Unassembled WGS sequence"/>
</dbReference>
<evidence type="ECO:0000313" key="12">
    <source>
        <dbReference type="Proteomes" id="UP000390763"/>
    </source>
</evidence>
<dbReference type="Proteomes" id="UP000283672">
    <property type="component" value="Unassembled WGS sequence"/>
</dbReference>
<dbReference type="EMBL" id="QSAG01000038">
    <property type="protein sequence ID" value="RGW40615.1"/>
    <property type="molecule type" value="Genomic_DNA"/>
</dbReference>
<dbReference type="PROSITE" id="PS50910">
    <property type="entry name" value="HEPN"/>
    <property type="match status" value="1"/>
</dbReference>
<dbReference type="Proteomes" id="UP001196316">
    <property type="component" value="Unassembled WGS sequence"/>
</dbReference>
<evidence type="ECO:0000313" key="11">
    <source>
        <dbReference type="Proteomes" id="UP000284990"/>
    </source>
</evidence>